<sequence length="32" mass="3793">EVKKEDIKAVNKAVEQVDKIRQEQTERQTHQS</sequence>
<dbReference type="AlphaFoldDB" id="X1CYT2"/>
<accession>X1CYT2</accession>
<evidence type="ECO:0000313" key="1">
    <source>
        <dbReference type="EMBL" id="GAG89396.1"/>
    </source>
</evidence>
<reference evidence="1" key="1">
    <citation type="journal article" date="2014" name="Front. Microbiol.">
        <title>High frequency of phylogenetically diverse reductive dehalogenase-homologous genes in deep subseafloor sedimentary metagenomes.</title>
        <authorList>
            <person name="Kawai M."/>
            <person name="Futagami T."/>
            <person name="Toyoda A."/>
            <person name="Takaki Y."/>
            <person name="Nishi S."/>
            <person name="Hori S."/>
            <person name="Arai W."/>
            <person name="Tsubouchi T."/>
            <person name="Morono Y."/>
            <person name="Uchiyama I."/>
            <person name="Ito T."/>
            <person name="Fujiyama A."/>
            <person name="Inagaki F."/>
            <person name="Takami H."/>
        </authorList>
    </citation>
    <scope>NUCLEOTIDE SEQUENCE</scope>
    <source>
        <strain evidence="1">Expedition CK06-06</strain>
    </source>
</reference>
<feature type="non-terminal residue" evidence="1">
    <location>
        <position position="1"/>
    </location>
</feature>
<name>X1CYT2_9ZZZZ</name>
<comment type="caution">
    <text evidence="1">The sequence shown here is derived from an EMBL/GenBank/DDBJ whole genome shotgun (WGS) entry which is preliminary data.</text>
</comment>
<organism evidence="1">
    <name type="scientific">marine sediment metagenome</name>
    <dbReference type="NCBI Taxonomy" id="412755"/>
    <lineage>
        <taxon>unclassified sequences</taxon>
        <taxon>metagenomes</taxon>
        <taxon>ecological metagenomes</taxon>
    </lineage>
</organism>
<gene>
    <name evidence="1" type="ORF">S01H4_25094</name>
</gene>
<protein>
    <submittedName>
        <fullName evidence="1">Uncharacterized protein</fullName>
    </submittedName>
</protein>
<dbReference type="EMBL" id="BART01011892">
    <property type="protein sequence ID" value="GAG89396.1"/>
    <property type="molecule type" value="Genomic_DNA"/>
</dbReference>
<proteinExistence type="predicted"/>